<gene>
    <name evidence="1" type="ORF">FSB_LOCUS4403</name>
</gene>
<organism evidence="1">
    <name type="scientific">Fagus sylvatica</name>
    <name type="common">Beechnut</name>
    <dbReference type="NCBI Taxonomy" id="28930"/>
    <lineage>
        <taxon>Eukaryota</taxon>
        <taxon>Viridiplantae</taxon>
        <taxon>Streptophyta</taxon>
        <taxon>Embryophyta</taxon>
        <taxon>Tracheophyta</taxon>
        <taxon>Spermatophyta</taxon>
        <taxon>Magnoliopsida</taxon>
        <taxon>eudicotyledons</taxon>
        <taxon>Gunneridae</taxon>
        <taxon>Pentapetalae</taxon>
        <taxon>rosids</taxon>
        <taxon>fabids</taxon>
        <taxon>Fagales</taxon>
        <taxon>Fagaceae</taxon>
        <taxon>Fagus</taxon>
    </lineage>
</organism>
<dbReference type="AlphaFoldDB" id="A0A2N9EPB2"/>
<sequence length="124" mass="13913">MGVGRRKELLEFSLEWWELKGLWLGWWAEEAVLAMEAMWTLEELVELAVLAWWQCSSWQCWQRWDLGAWQCVGTDGKGGNVTLGRVGIVGSVGGAAGVSKSWRAARLTLVLASDNAMTKDRTKQ</sequence>
<name>A0A2N9EPB2_FAGSY</name>
<protein>
    <submittedName>
        <fullName evidence="1">Uncharacterized protein</fullName>
    </submittedName>
</protein>
<dbReference type="EMBL" id="OIVN01000224">
    <property type="protein sequence ID" value="SPC76521.1"/>
    <property type="molecule type" value="Genomic_DNA"/>
</dbReference>
<accession>A0A2N9EPB2</accession>
<reference evidence="1" key="1">
    <citation type="submission" date="2018-02" db="EMBL/GenBank/DDBJ databases">
        <authorList>
            <person name="Cohen D.B."/>
            <person name="Kent A.D."/>
        </authorList>
    </citation>
    <scope>NUCLEOTIDE SEQUENCE</scope>
</reference>
<evidence type="ECO:0000313" key="1">
    <source>
        <dbReference type="EMBL" id="SPC76521.1"/>
    </source>
</evidence>
<proteinExistence type="predicted"/>